<dbReference type="GO" id="GO:0000225">
    <property type="term" value="F:N-acetylglucosaminylphosphatidylinositol deacetylase activity"/>
    <property type="evidence" value="ECO:0007669"/>
    <property type="project" value="UniProtKB-EC"/>
</dbReference>
<proteinExistence type="inferred from homology"/>
<organism evidence="3 4">
    <name type="scientific">Rotaria socialis</name>
    <dbReference type="NCBI Taxonomy" id="392032"/>
    <lineage>
        <taxon>Eukaryota</taxon>
        <taxon>Metazoa</taxon>
        <taxon>Spiralia</taxon>
        <taxon>Gnathifera</taxon>
        <taxon>Rotifera</taxon>
        <taxon>Eurotatoria</taxon>
        <taxon>Bdelloidea</taxon>
        <taxon>Philodinida</taxon>
        <taxon>Philodinidae</taxon>
        <taxon>Rotaria</taxon>
    </lineage>
</organism>
<reference evidence="3" key="1">
    <citation type="submission" date="2021-02" db="EMBL/GenBank/DDBJ databases">
        <authorList>
            <person name="Nowell W R."/>
        </authorList>
    </citation>
    <scope>NUCLEOTIDE SEQUENCE</scope>
</reference>
<dbReference type="GO" id="GO:0005783">
    <property type="term" value="C:endoplasmic reticulum"/>
    <property type="evidence" value="ECO:0007669"/>
    <property type="project" value="TreeGrafter"/>
</dbReference>
<dbReference type="Proteomes" id="UP000663873">
    <property type="component" value="Unassembled WGS sequence"/>
</dbReference>
<dbReference type="Pfam" id="PF02585">
    <property type="entry name" value="PIG-L"/>
    <property type="match status" value="1"/>
</dbReference>
<dbReference type="SUPFAM" id="SSF102588">
    <property type="entry name" value="LmbE-like"/>
    <property type="match status" value="1"/>
</dbReference>
<dbReference type="PANTHER" id="PTHR12993">
    <property type="entry name" value="N-ACETYLGLUCOSAMINYL-PHOSPHATIDYLINOSITOL DE-N-ACETYLASE-RELATED"/>
    <property type="match status" value="1"/>
</dbReference>
<protein>
    <recommendedName>
        <fullName evidence="2">N-acetylglucosaminylphosphatidylinositol deacetylase</fullName>
        <ecNumber evidence="2">3.5.1.89</ecNumber>
    </recommendedName>
</protein>
<evidence type="ECO:0000313" key="4">
    <source>
        <dbReference type="Proteomes" id="UP000663873"/>
    </source>
</evidence>
<evidence type="ECO:0000256" key="1">
    <source>
        <dbReference type="ARBA" id="ARBA00006066"/>
    </source>
</evidence>
<sequence>MVKMAPGLNKMRCNEKKKELNESCQQSGIDLSRCLALNITNIQDNPHQWWSKEILFDITDKYIKEFQMDLLITFDRGGILGHINH</sequence>
<comment type="caution">
    <text evidence="3">The sequence shown here is derived from an EMBL/GenBank/DDBJ whole genome shotgun (WGS) entry which is preliminary data.</text>
</comment>
<comment type="similarity">
    <text evidence="1">Belongs to the PIGL family.</text>
</comment>
<dbReference type="InterPro" id="IPR003737">
    <property type="entry name" value="GlcNAc_PI_deacetylase-related"/>
</dbReference>
<evidence type="ECO:0000313" key="3">
    <source>
        <dbReference type="EMBL" id="CAF4510239.1"/>
    </source>
</evidence>
<dbReference type="InterPro" id="IPR024078">
    <property type="entry name" value="LmbE-like_dom_sf"/>
</dbReference>
<dbReference type="AlphaFoldDB" id="A0A820W4W4"/>
<name>A0A820W4W4_9BILA</name>
<dbReference type="EC" id="3.5.1.89" evidence="2"/>
<accession>A0A820W4W4</accession>
<dbReference type="Gene3D" id="3.40.50.10320">
    <property type="entry name" value="LmbE-like"/>
    <property type="match status" value="1"/>
</dbReference>
<dbReference type="PANTHER" id="PTHR12993:SF11">
    <property type="entry name" value="N-ACETYLGLUCOSAMINYL-PHOSPHATIDYLINOSITOL DE-N-ACETYLASE"/>
    <property type="match status" value="1"/>
</dbReference>
<keyword evidence="4" id="KW-1185">Reference proteome</keyword>
<evidence type="ECO:0000256" key="2">
    <source>
        <dbReference type="ARBA" id="ARBA00012176"/>
    </source>
</evidence>
<gene>
    <name evidence="3" type="ORF">UJA718_LOCUS26941</name>
</gene>
<dbReference type="EMBL" id="CAJOBP010007236">
    <property type="protein sequence ID" value="CAF4510239.1"/>
    <property type="molecule type" value="Genomic_DNA"/>
</dbReference>